<protein>
    <submittedName>
        <fullName evidence="6">Uncharacterized protein</fullName>
    </submittedName>
</protein>
<feature type="compositionally biased region" description="Low complexity" evidence="4">
    <location>
        <begin position="103"/>
        <end position="117"/>
    </location>
</feature>
<dbReference type="OrthoDB" id="5393181at2759"/>
<evidence type="ECO:0000313" key="7">
    <source>
        <dbReference type="Proteomes" id="UP000193498"/>
    </source>
</evidence>
<reference evidence="6 7" key="1">
    <citation type="submission" date="2016-07" db="EMBL/GenBank/DDBJ databases">
        <title>Pervasive Adenine N6-methylation of Active Genes in Fungi.</title>
        <authorList>
            <consortium name="DOE Joint Genome Institute"/>
            <person name="Mondo S.J."/>
            <person name="Dannebaum R.O."/>
            <person name="Kuo R.C."/>
            <person name="Labutti K."/>
            <person name="Haridas S."/>
            <person name="Kuo A."/>
            <person name="Salamov A."/>
            <person name="Ahrendt S.R."/>
            <person name="Lipzen A."/>
            <person name="Sullivan W."/>
            <person name="Andreopoulos W.B."/>
            <person name="Clum A."/>
            <person name="Lindquist E."/>
            <person name="Daum C."/>
            <person name="Ramamoorthy G.K."/>
            <person name="Gryganskyi A."/>
            <person name="Culley D."/>
            <person name="Magnuson J.K."/>
            <person name="James T.Y."/>
            <person name="O'Malley M.A."/>
            <person name="Stajich J.E."/>
            <person name="Spatafora J.W."/>
            <person name="Visel A."/>
            <person name="Grigoriev I.V."/>
        </authorList>
    </citation>
    <scope>NUCLEOTIDE SEQUENCE [LARGE SCALE GENOMIC DNA]</scope>
    <source>
        <strain evidence="6 7">CBS 931.73</strain>
    </source>
</reference>
<feature type="compositionally biased region" description="Polar residues" evidence="4">
    <location>
        <begin position="63"/>
        <end position="80"/>
    </location>
</feature>
<comment type="caution">
    <text evidence="6">The sequence shown here is derived from an EMBL/GenBank/DDBJ whole genome shotgun (WGS) entry which is preliminary data.</text>
</comment>
<keyword evidence="7" id="KW-1185">Reference proteome</keyword>
<name>A0A1Y1ZB24_9FUNG</name>
<evidence type="ECO:0000256" key="5">
    <source>
        <dbReference type="SAM" id="Phobius"/>
    </source>
</evidence>
<dbReference type="PANTHER" id="PTHR28263">
    <property type="entry name" value="GOLGI TO ER TRAFFIC PROTEIN 2"/>
    <property type="match status" value="1"/>
</dbReference>
<dbReference type="InParanoid" id="A0A1Y1ZB24"/>
<feature type="non-terminal residue" evidence="6">
    <location>
        <position position="300"/>
    </location>
</feature>
<evidence type="ECO:0000256" key="2">
    <source>
        <dbReference type="ARBA" id="ARBA00022989"/>
    </source>
</evidence>
<organism evidence="6 7">
    <name type="scientific">Basidiobolus meristosporus CBS 931.73</name>
    <dbReference type="NCBI Taxonomy" id="1314790"/>
    <lineage>
        <taxon>Eukaryota</taxon>
        <taxon>Fungi</taxon>
        <taxon>Fungi incertae sedis</taxon>
        <taxon>Zoopagomycota</taxon>
        <taxon>Entomophthoromycotina</taxon>
        <taxon>Basidiobolomycetes</taxon>
        <taxon>Basidiobolales</taxon>
        <taxon>Basidiobolaceae</taxon>
        <taxon>Basidiobolus</taxon>
    </lineage>
</organism>
<sequence length="300" mass="32997">MSTESDRESLRRRREARQRRILASGEDRLNRIKASFTDSSGASPVTAPNPVLSEPESPKHRSTSAIKESSLTDESPQIFSTPPIAPKSTTETTGAEITPDIRTTPSSSEFSTPSLAPRALPVREPSPSEDPLFALRQEWQSILTQNASGSSTPNADAMPFNLESLLSGQAPLASLLSQQAATSPAQNSTPSWWFALRITAVGVLVMFVFYMEWLGAGMSKSMLSDRFEHLKDRSPDEIYGEGRLGQMPVFWYFLTAEVGLQAIRLFFNKGAQPASIPVPLQLHGGLIHRSVNLMYQYKTI</sequence>
<dbReference type="InterPro" id="IPR028143">
    <property type="entry name" value="Get2/sif1"/>
</dbReference>
<evidence type="ECO:0000256" key="1">
    <source>
        <dbReference type="ARBA" id="ARBA00022692"/>
    </source>
</evidence>
<dbReference type="EMBL" id="MCFE01000008">
    <property type="protein sequence ID" value="ORY07459.1"/>
    <property type="molecule type" value="Genomic_DNA"/>
</dbReference>
<proteinExistence type="predicted"/>
<keyword evidence="2 5" id="KW-1133">Transmembrane helix</keyword>
<feature type="compositionally biased region" description="Basic residues" evidence="4">
    <location>
        <begin position="10"/>
        <end position="20"/>
    </location>
</feature>
<evidence type="ECO:0000313" key="6">
    <source>
        <dbReference type="EMBL" id="ORY07459.1"/>
    </source>
</evidence>
<dbReference type="Proteomes" id="UP000193498">
    <property type="component" value="Unassembled WGS sequence"/>
</dbReference>
<feature type="transmembrane region" description="Helical" evidence="5">
    <location>
        <begin position="192"/>
        <end position="213"/>
    </location>
</feature>
<evidence type="ECO:0000256" key="3">
    <source>
        <dbReference type="ARBA" id="ARBA00023136"/>
    </source>
</evidence>
<feature type="region of interest" description="Disordered" evidence="4">
    <location>
        <begin position="1"/>
        <end position="127"/>
    </location>
</feature>
<dbReference type="STRING" id="1314790.A0A1Y1ZB24"/>
<keyword evidence="3 5" id="KW-0472">Membrane</keyword>
<dbReference type="PANTHER" id="PTHR28263:SF1">
    <property type="entry name" value="GOLGI TO ER TRAFFIC PROTEIN 2"/>
    <property type="match status" value="1"/>
</dbReference>
<gene>
    <name evidence="6" type="ORF">K493DRAFT_332729</name>
</gene>
<dbReference type="AlphaFoldDB" id="A0A1Y1ZB24"/>
<accession>A0A1Y1ZB24</accession>
<evidence type="ECO:0000256" key="4">
    <source>
        <dbReference type="SAM" id="MobiDB-lite"/>
    </source>
</evidence>
<keyword evidence="1 5" id="KW-0812">Transmembrane</keyword>